<dbReference type="KEGG" id="psco:LY89DRAFT_680584"/>
<name>A0A194XRT6_MOLSC</name>
<gene>
    <name evidence="2" type="ORF">LY89DRAFT_680584</name>
</gene>
<feature type="transmembrane region" description="Helical" evidence="1">
    <location>
        <begin position="36"/>
        <end position="55"/>
    </location>
</feature>
<dbReference type="Proteomes" id="UP000070700">
    <property type="component" value="Unassembled WGS sequence"/>
</dbReference>
<keyword evidence="1" id="KW-0812">Transmembrane</keyword>
<accession>A0A194XRT6</accession>
<proteinExistence type="predicted"/>
<evidence type="ECO:0000313" key="2">
    <source>
        <dbReference type="EMBL" id="KUJ22437.1"/>
    </source>
</evidence>
<reference evidence="2 3" key="1">
    <citation type="submission" date="2015-10" db="EMBL/GenBank/DDBJ databases">
        <title>Full genome of DAOMC 229536 Phialocephala scopiformis, a fungal endophyte of spruce producing the potent anti-insectan compound rugulosin.</title>
        <authorList>
            <consortium name="DOE Joint Genome Institute"/>
            <person name="Walker A.K."/>
            <person name="Frasz S.L."/>
            <person name="Seifert K.A."/>
            <person name="Miller J.D."/>
            <person name="Mondo S.J."/>
            <person name="Labutti K."/>
            <person name="Lipzen A."/>
            <person name="Dockter R."/>
            <person name="Kennedy M."/>
            <person name="Grigoriev I.V."/>
            <person name="Spatafora J.W."/>
        </authorList>
    </citation>
    <scope>NUCLEOTIDE SEQUENCE [LARGE SCALE GENOMIC DNA]</scope>
    <source>
        <strain evidence="2 3">CBS 120377</strain>
    </source>
</reference>
<keyword evidence="3" id="KW-1185">Reference proteome</keyword>
<keyword evidence="1" id="KW-1133">Transmembrane helix</keyword>
<evidence type="ECO:0000313" key="3">
    <source>
        <dbReference type="Proteomes" id="UP000070700"/>
    </source>
</evidence>
<dbReference type="GeneID" id="28823833"/>
<evidence type="ECO:0000256" key="1">
    <source>
        <dbReference type="SAM" id="Phobius"/>
    </source>
</evidence>
<dbReference type="RefSeq" id="XP_018076792.1">
    <property type="nucleotide sequence ID" value="XM_018214107.1"/>
</dbReference>
<dbReference type="EMBL" id="KQ947406">
    <property type="protein sequence ID" value="KUJ22437.1"/>
    <property type="molecule type" value="Genomic_DNA"/>
</dbReference>
<protein>
    <submittedName>
        <fullName evidence="2">Uncharacterized protein</fullName>
    </submittedName>
</protein>
<sequence>MGKSFRSTEVLERIDSIFGGIAGTWMTGRSGTTSPVMSMGCIAFFVILSAPGPAFNG</sequence>
<organism evidence="2 3">
    <name type="scientific">Mollisia scopiformis</name>
    <name type="common">Conifer needle endophyte fungus</name>
    <name type="synonym">Phialocephala scopiformis</name>
    <dbReference type="NCBI Taxonomy" id="149040"/>
    <lineage>
        <taxon>Eukaryota</taxon>
        <taxon>Fungi</taxon>
        <taxon>Dikarya</taxon>
        <taxon>Ascomycota</taxon>
        <taxon>Pezizomycotina</taxon>
        <taxon>Leotiomycetes</taxon>
        <taxon>Helotiales</taxon>
        <taxon>Mollisiaceae</taxon>
        <taxon>Mollisia</taxon>
    </lineage>
</organism>
<dbReference type="AlphaFoldDB" id="A0A194XRT6"/>
<dbReference type="InParanoid" id="A0A194XRT6"/>
<keyword evidence="1" id="KW-0472">Membrane</keyword>